<gene>
    <name evidence="1" type="ORF">RPERSI_LOCUS1018</name>
</gene>
<accession>A0ACA9KM51</accession>
<keyword evidence="2" id="KW-1185">Reference proteome</keyword>
<sequence>TLPKKITGSFEFGEFRETEKKYTKKRKLNINELKAEEHQIYKRKNKKKKIRDFGGQSLFIFSDLAVQENLDLFKLYLKMNYMKKLKSKSLIQIDYDDQEVVFIDEFYMKLDWTDIVNYPNDTSEWIEIKAKGFVLFLAKYIFLTARKPPEDAFNFGQCEEDTNQRGFLIILF</sequence>
<reference evidence="1" key="1">
    <citation type="submission" date="2021-06" db="EMBL/GenBank/DDBJ databases">
        <authorList>
            <person name="Kallberg Y."/>
            <person name="Tangrot J."/>
            <person name="Rosling A."/>
        </authorList>
    </citation>
    <scope>NUCLEOTIDE SEQUENCE</scope>
    <source>
        <strain evidence="1">MA461A</strain>
    </source>
</reference>
<comment type="caution">
    <text evidence="1">The sequence shown here is derived from an EMBL/GenBank/DDBJ whole genome shotgun (WGS) entry which is preliminary data.</text>
</comment>
<proteinExistence type="predicted"/>
<protein>
    <submittedName>
        <fullName evidence="1">19033_t:CDS:1</fullName>
    </submittedName>
</protein>
<dbReference type="EMBL" id="CAJVQC010000839">
    <property type="protein sequence ID" value="CAG8481921.1"/>
    <property type="molecule type" value="Genomic_DNA"/>
</dbReference>
<feature type="non-terminal residue" evidence="1">
    <location>
        <position position="1"/>
    </location>
</feature>
<dbReference type="Proteomes" id="UP000789920">
    <property type="component" value="Unassembled WGS sequence"/>
</dbReference>
<evidence type="ECO:0000313" key="2">
    <source>
        <dbReference type="Proteomes" id="UP000789920"/>
    </source>
</evidence>
<organism evidence="1 2">
    <name type="scientific">Racocetra persica</name>
    <dbReference type="NCBI Taxonomy" id="160502"/>
    <lineage>
        <taxon>Eukaryota</taxon>
        <taxon>Fungi</taxon>
        <taxon>Fungi incertae sedis</taxon>
        <taxon>Mucoromycota</taxon>
        <taxon>Glomeromycotina</taxon>
        <taxon>Glomeromycetes</taxon>
        <taxon>Diversisporales</taxon>
        <taxon>Gigasporaceae</taxon>
        <taxon>Racocetra</taxon>
    </lineage>
</organism>
<name>A0ACA9KM51_9GLOM</name>
<evidence type="ECO:0000313" key="1">
    <source>
        <dbReference type="EMBL" id="CAG8481921.1"/>
    </source>
</evidence>